<dbReference type="FunFam" id="3.30.450.90:FF:000001">
    <property type="entry name" value="Type II secretion system ATPase GspE"/>
    <property type="match status" value="1"/>
</dbReference>
<dbReference type="GO" id="GO:0016887">
    <property type="term" value="F:ATP hydrolysis activity"/>
    <property type="evidence" value="ECO:0007669"/>
    <property type="project" value="InterPro"/>
</dbReference>
<dbReference type="GO" id="GO:0008564">
    <property type="term" value="F:protein-exporting ATPase activity"/>
    <property type="evidence" value="ECO:0007669"/>
    <property type="project" value="UniProtKB-EC"/>
</dbReference>
<gene>
    <name evidence="13" type="primary">pilB</name>
    <name evidence="13" type="ORF">KC729_07520</name>
</gene>
<evidence type="ECO:0000256" key="1">
    <source>
        <dbReference type="ARBA" id="ARBA00004496"/>
    </source>
</evidence>
<dbReference type="Gene3D" id="3.30.300.160">
    <property type="entry name" value="Type II secretion system, protein E, N-terminal domain"/>
    <property type="match status" value="1"/>
</dbReference>
<keyword evidence="5" id="KW-0547">Nucleotide-binding</keyword>
<dbReference type="Gene3D" id="3.40.50.300">
    <property type="entry name" value="P-loop containing nucleotide triphosphate hydrolases"/>
    <property type="match status" value="1"/>
</dbReference>
<dbReference type="Pfam" id="PF05157">
    <property type="entry name" value="MshEN"/>
    <property type="match status" value="1"/>
</dbReference>
<evidence type="ECO:0000256" key="6">
    <source>
        <dbReference type="ARBA" id="ARBA00022840"/>
    </source>
</evidence>
<dbReference type="GO" id="GO:0005524">
    <property type="term" value="F:ATP binding"/>
    <property type="evidence" value="ECO:0007669"/>
    <property type="project" value="UniProtKB-KW"/>
</dbReference>
<dbReference type="InterPro" id="IPR007831">
    <property type="entry name" value="T2SS_GspE_N"/>
</dbReference>
<evidence type="ECO:0000256" key="2">
    <source>
        <dbReference type="ARBA" id="ARBA00006611"/>
    </source>
</evidence>
<accession>A0A956LY21</accession>
<dbReference type="Pfam" id="PF00437">
    <property type="entry name" value="T2SSE"/>
    <property type="match status" value="1"/>
</dbReference>
<dbReference type="FunFam" id="3.40.50.300:FF:000398">
    <property type="entry name" value="Type IV pilus assembly ATPase PilB"/>
    <property type="match status" value="1"/>
</dbReference>
<sequence length="562" mass="62306">MKIDVGLKLVQANLIDEDQLRRAREIEKTEGTILTSTLVKLGVIAEDRLLQFLSELYETPPINLQEIDLDPLVAKLLPAEVASKFQVVPVGRNGRVLKVAMANPANFFAIDDIKFITGCEVSVFVATEGQIKVAIDSLYDSSETMQDVINSIQDEVEVVEHQEEDYDSGGAEEAPVVKFVNTLIAEAVRRGASDIHIEPYERKLRVRFRIDGVLYEMMSPPIKMKSAIISRIKIMAELDIAEKRVPQDGRIKIRLTKKTIDLRVSTLPTIFGEKVVMRILDKSNLALDLTKLGFDKRSLDRFIKAIESPYGMVLVTGPTGSGKTTTLYSALSRINIPDTNIMTAEDPVEYNIDGINQVNVNDAIDLTFAAALRAFLRQDPNVVMVGEIRDKETASIAIKAALTGHLVLSTLHTNDAPSTLNRLIDMGVEPFLVASSVNLILAQRLVRRLCEKCKEPLELSDELMAELELTPDSTKGATPFQPKGCYDCNDTGYRGRQGIYEVMLITPAVRDLILEHRPTSEIKVQAVKEGMLTLRMDALEKLKLGMTSVEEVLKESAADQLG</sequence>
<organism evidence="13 14">
    <name type="scientific">Eiseniibacteriota bacterium</name>
    <dbReference type="NCBI Taxonomy" id="2212470"/>
    <lineage>
        <taxon>Bacteria</taxon>
        <taxon>Candidatus Eiseniibacteriota</taxon>
    </lineage>
</organism>
<comment type="catalytic activity">
    <reaction evidence="10">
        <text>ATP + H2O + cellular proteinSide 1 = ADP + phosphate + cellular proteinSide 2.</text>
        <dbReference type="EC" id="7.4.2.8"/>
    </reaction>
</comment>
<dbReference type="GO" id="GO:0009297">
    <property type="term" value="P:pilus assembly"/>
    <property type="evidence" value="ECO:0007669"/>
    <property type="project" value="InterPro"/>
</dbReference>
<dbReference type="FunFam" id="3.30.300.160:FF:000002">
    <property type="entry name" value="Type II secretion system protein E"/>
    <property type="match status" value="1"/>
</dbReference>
<evidence type="ECO:0000313" key="14">
    <source>
        <dbReference type="Proteomes" id="UP000697710"/>
    </source>
</evidence>
<keyword evidence="4" id="KW-0963">Cytoplasm</keyword>
<feature type="domain" description="Type II secretion system protein GspE N-terminal" evidence="12">
    <location>
        <begin position="58"/>
        <end position="143"/>
    </location>
</feature>
<dbReference type="GO" id="GO:0015627">
    <property type="term" value="C:type II protein secretion system complex"/>
    <property type="evidence" value="ECO:0007669"/>
    <property type="project" value="InterPro"/>
</dbReference>
<dbReference type="NCBIfam" id="TIGR02538">
    <property type="entry name" value="type_IV_pilB"/>
    <property type="match status" value="1"/>
</dbReference>
<evidence type="ECO:0000259" key="11">
    <source>
        <dbReference type="Pfam" id="PF00437"/>
    </source>
</evidence>
<dbReference type="GO" id="GO:0005737">
    <property type="term" value="C:cytoplasm"/>
    <property type="evidence" value="ECO:0007669"/>
    <property type="project" value="UniProtKB-SubCell"/>
</dbReference>
<evidence type="ECO:0000313" key="13">
    <source>
        <dbReference type="EMBL" id="MCA9727516.1"/>
    </source>
</evidence>
<dbReference type="Gene3D" id="1.10.40.70">
    <property type="match status" value="1"/>
</dbReference>
<dbReference type="SUPFAM" id="SSF52540">
    <property type="entry name" value="P-loop containing nucleoside triphosphate hydrolases"/>
    <property type="match status" value="1"/>
</dbReference>
<comment type="subcellular location">
    <subcellularLocation>
        <location evidence="1">Cytoplasm</location>
    </subcellularLocation>
</comment>
<evidence type="ECO:0000256" key="9">
    <source>
        <dbReference type="ARBA" id="ARBA00024382"/>
    </source>
</evidence>
<dbReference type="AlphaFoldDB" id="A0A956LY21"/>
<evidence type="ECO:0000256" key="7">
    <source>
        <dbReference type="ARBA" id="ARBA00022927"/>
    </source>
</evidence>
<evidence type="ECO:0000259" key="12">
    <source>
        <dbReference type="Pfam" id="PF05157"/>
    </source>
</evidence>
<proteinExistence type="inferred from homology"/>
<comment type="similarity">
    <text evidence="2">Belongs to the GSP E family.</text>
</comment>
<keyword evidence="7" id="KW-0653">Protein transport</keyword>
<dbReference type="SUPFAM" id="SSF160246">
    <property type="entry name" value="EspE N-terminal domain-like"/>
    <property type="match status" value="1"/>
</dbReference>
<evidence type="ECO:0000256" key="10">
    <source>
        <dbReference type="ARBA" id="ARBA00034006"/>
    </source>
</evidence>
<dbReference type="CDD" id="cd01129">
    <property type="entry name" value="PulE-GspE-like"/>
    <property type="match status" value="1"/>
</dbReference>
<dbReference type="InterPro" id="IPR027417">
    <property type="entry name" value="P-loop_NTPase"/>
</dbReference>
<feature type="domain" description="Bacterial type II secretion system protein E" evidence="11">
    <location>
        <begin position="172"/>
        <end position="553"/>
    </location>
</feature>
<evidence type="ECO:0000256" key="4">
    <source>
        <dbReference type="ARBA" id="ARBA00022490"/>
    </source>
</evidence>
<keyword evidence="6" id="KW-0067">ATP-binding</keyword>
<dbReference type="PANTHER" id="PTHR30258:SF1">
    <property type="entry name" value="PROTEIN TRANSPORT PROTEIN HOFB HOMOLOG"/>
    <property type="match status" value="1"/>
</dbReference>
<reference evidence="13" key="1">
    <citation type="submission" date="2020-04" db="EMBL/GenBank/DDBJ databases">
        <authorList>
            <person name="Zhang T."/>
        </authorList>
    </citation>
    <scope>NUCLEOTIDE SEQUENCE</scope>
    <source>
        <strain evidence="13">HKST-UBA01</strain>
    </source>
</reference>
<dbReference type="InterPro" id="IPR013374">
    <property type="entry name" value="ATPase_typ4_pilus-assembl_PilB"/>
</dbReference>
<protein>
    <recommendedName>
        <fullName evidence="9">protein-secreting ATPase</fullName>
        <ecNumber evidence="9">7.4.2.8</ecNumber>
    </recommendedName>
</protein>
<evidence type="ECO:0000256" key="5">
    <source>
        <dbReference type="ARBA" id="ARBA00022741"/>
    </source>
</evidence>
<dbReference type="Gene3D" id="3.30.450.90">
    <property type="match status" value="1"/>
</dbReference>
<dbReference type="NCBIfam" id="TIGR02533">
    <property type="entry name" value="type_II_gspE"/>
    <property type="match status" value="1"/>
</dbReference>
<keyword evidence="3" id="KW-0813">Transport</keyword>
<dbReference type="EC" id="7.4.2.8" evidence="9"/>
<evidence type="ECO:0000256" key="3">
    <source>
        <dbReference type="ARBA" id="ARBA00022448"/>
    </source>
</evidence>
<dbReference type="InterPro" id="IPR013369">
    <property type="entry name" value="T2SS_GspE"/>
</dbReference>
<dbReference type="PANTHER" id="PTHR30258">
    <property type="entry name" value="TYPE II SECRETION SYSTEM PROTEIN GSPE-RELATED"/>
    <property type="match status" value="1"/>
</dbReference>
<name>A0A956LY21_UNCEI</name>
<dbReference type="GO" id="GO:0005886">
    <property type="term" value="C:plasma membrane"/>
    <property type="evidence" value="ECO:0007669"/>
    <property type="project" value="TreeGrafter"/>
</dbReference>
<reference evidence="13" key="2">
    <citation type="journal article" date="2021" name="Microbiome">
        <title>Successional dynamics and alternative stable states in a saline activated sludge microbial community over 9 years.</title>
        <authorList>
            <person name="Wang Y."/>
            <person name="Ye J."/>
            <person name="Ju F."/>
            <person name="Liu L."/>
            <person name="Boyd J.A."/>
            <person name="Deng Y."/>
            <person name="Parks D.H."/>
            <person name="Jiang X."/>
            <person name="Yin X."/>
            <person name="Woodcroft B.J."/>
            <person name="Tyson G.W."/>
            <person name="Hugenholtz P."/>
            <person name="Polz M.F."/>
            <person name="Zhang T."/>
        </authorList>
    </citation>
    <scope>NUCLEOTIDE SEQUENCE</scope>
    <source>
        <strain evidence="13">HKST-UBA01</strain>
    </source>
</reference>
<dbReference type="Proteomes" id="UP000697710">
    <property type="component" value="Unassembled WGS sequence"/>
</dbReference>
<comment type="caution">
    <text evidence="13">The sequence shown here is derived from an EMBL/GenBank/DDBJ whole genome shotgun (WGS) entry which is preliminary data.</text>
</comment>
<keyword evidence="8" id="KW-1278">Translocase</keyword>
<dbReference type="EMBL" id="JAGQHR010000181">
    <property type="protein sequence ID" value="MCA9727516.1"/>
    <property type="molecule type" value="Genomic_DNA"/>
</dbReference>
<evidence type="ECO:0000256" key="8">
    <source>
        <dbReference type="ARBA" id="ARBA00022967"/>
    </source>
</evidence>
<dbReference type="InterPro" id="IPR037257">
    <property type="entry name" value="T2SS_E_N_sf"/>
</dbReference>
<dbReference type="GO" id="GO:0015628">
    <property type="term" value="P:protein secretion by the type II secretion system"/>
    <property type="evidence" value="ECO:0007669"/>
    <property type="project" value="InterPro"/>
</dbReference>
<dbReference type="InterPro" id="IPR001482">
    <property type="entry name" value="T2SS/T4SS_dom"/>
</dbReference>